<dbReference type="EC" id="1.14.18.1" evidence="2"/>
<dbReference type="VEuPathDB" id="FungiDB:PCH_Pc22g05030"/>
<gene>
    <name evidence="10" type="ORF">Pc22g05030</name>
    <name evidence="10" type="ORF">PCH_Pc22g05030</name>
</gene>
<dbReference type="GO" id="GO:0004503">
    <property type="term" value="F:tyrosinase activity"/>
    <property type="evidence" value="ECO:0007669"/>
    <property type="project" value="UniProtKB-EC"/>
</dbReference>
<dbReference type="Proteomes" id="UP000000724">
    <property type="component" value="Contig Pc00c22"/>
</dbReference>
<dbReference type="GO" id="GO:0046872">
    <property type="term" value="F:metal ion binding"/>
    <property type="evidence" value="ECO:0007669"/>
    <property type="project" value="UniProtKB-KW"/>
</dbReference>
<dbReference type="InterPro" id="IPR050316">
    <property type="entry name" value="Tyrosinase/Hemocyanin"/>
</dbReference>
<dbReference type="BioCyc" id="PCHR:PC22G05030-MONOMER"/>
<protein>
    <recommendedName>
        <fullName evidence="2">tyrosinase</fullName>
        <ecNumber evidence="2">1.14.18.1</ecNumber>
    </recommendedName>
</protein>
<evidence type="ECO:0000256" key="1">
    <source>
        <dbReference type="ARBA" id="ARBA00009928"/>
    </source>
</evidence>
<evidence type="ECO:0000313" key="11">
    <source>
        <dbReference type="Proteomes" id="UP000000724"/>
    </source>
</evidence>
<comment type="catalytic activity">
    <reaction evidence="6">
        <text>2 L-dopa + O2 = 2 L-dopaquinone + 2 H2O</text>
        <dbReference type="Rhea" id="RHEA:34287"/>
        <dbReference type="ChEBI" id="CHEBI:15377"/>
        <dbReference type="ChEBI" id="CHEBI:15379"/>
        <dbReference type="ChEBI" id="CHEBI:57504"/>
        <dbReference type="ChEBI" id="CHEBI:57924"/>
        <dbReference type="EC" id="1.14.18.1"/>
    </reaction>
</comment>
<dbReference type="GO" id="GO:0042438">
    <property type="term" value="P:melanin biosynthetic process"/>
    <property type="evidence" value="ECO:0007669"/>
    <property type="project" value="UniProtKB-KW"/>
</dbReference>
<dbReference type="HOGENOM" id="CLU_018355_0_0_1"/>
<dbReference type="PANTHER" id="PTHR11474:SF76">
    <property type="entry name" value="SHKT DOMAIN-CONTAINING PROTEIN"/>
    <property type="match status" value="1"/>
</dbReference>
<evidence type="ECO:0000256" key="5">
    <source>
        <dbReference type="ARBA" id="ARBA00023101"/>
    </source>
</evidence>
<comment type="similarity">
    <text evidence="1">Belongs to the tyrosinase family.</text>
</comment>
<dbReference type="eggNOG" id="ENOG502QU7D">
    <property type="taxonomic scope" value="Eukaryota"/>
</dbReference>
<dbReference type="Pfam" id="PF00264">
    <property type="entry name" value="Tyrosinase"/>
    <property type="match status" value="1"/>
</dbReference>
<dbReference type="AlphaFoldDB" id="B6HTY5"/>
<dbReference type="Gene3D" id="1.10.1280.10">
    <property type="entry name" value="Di-copper center containing domain from catechol oxidase"/>
    <property type="match status" value="1"/>
</dbReference>
<comment type="catalytic activity">
    <reaction evidence="7">
        <text>L-tyrosine + O2 = L-dopaquinone + H2O</text>
        <dbReference type="Rhea" id="RHEA:18117"/>
        <dbReference type="ChEBI" id="CHEBI:15377"/>
        <dbReference type="ChEBI" id="CHEBI:15379"/>
        <dbReference type="ChEBI" id="CHEBI:57924"/>
        <dbReference type="ChEBI" id="CHEBI:58315"/>
        <dbReference type="EC" id="1.14.18.1"/>
    </reaction>
</comment>
<evidence type="ECO:0000259" key="8">
    <source>
        <dbReference type="PROSITE" id="PS00497"/>
    </source>
</evidence>
<dbReference type="PRINTS" id="PR00092">
    <property type="entry name" value="TYROSINASE"/>
</dbReference>
<feature type="domain" description="Tyrosinase copper-binding" evidence="8">
    <location>
        <begin position="129"/>
        <end position="146"/>
    </location>
</feature>
<dbReference type="InterPro" id="IPR002227">
    <property type="entry name" value="Tyrosinase_Cu-bd"/>
</dbReference>
<evidence type="ECO:0000259" key="9">
    <source>
        <dbReference type="PROSITE" id="PS00498"/>
    </source>
</evidence>
<keyword evidence="5" id="KW-0470">Melanin biosynthesis</keyword>
<accession>B6HTY5</accession>
<evidence type="ECO:0000256" key="4">
    <source>
        <dbReference type="ARBA" id="ARBA00023008"/>
    </source>
</evidence>
<feature type="domain" description="Tyrosinase copper-binding" evidence="9">
    <location>
        <begin position="311"/>
        <end position="322"/>
    </location>
</feature>
<keyword evidence="11" id="KW-1185">Reference proteome</keyword>
<dbReference type="SUPFAM" id="SSF48056">
    <property type="entry name" value="Di-copper centre-containing domain"/>
    <property type="match status" value="1"/>
</dbReference>
<name>B6HTY5_PENRW</name>
<dbReference type="PROSITE" id="PS00497">
    <property type="entry name" value="TYROSINASE_1"/>
    <property type="match status" value="1"/>
</dbReference>
<dbReference type="InterPro" id="IPR008922">
    <property type="entry name" value="Di-copper_centre_dom_sf"/>
</dbReference>
<reference evidence="10 11" key="1">
    <citation type="journal article" date="2008" name="Nat. Biotechnol.">
        <title>Genome sequencing and analysis of the filamentous fungus Penicillium chrysogenum.</title>
        <authorList>
            <person name="van den Berg M.A."/>
            <person name="Albang R."/>
            <person name="Albermann K."/>
            <person name="Badger J.H."/>
            <person name="Daran J.-M."/>
            <person name="Driessen A.J.M."/>
            <person name="Garcia-Estrada C."/>
            <person name="Fedorova N.D."/>
            <person name="Harris D.M."/>
            <person name="Heijne W.H.M."/>
            <person name="Joardar V.S."/>
            <person name="Kiel J.A.K.W."/>
            <person name="Kovalchuk A."/>
            <person name="Martin J.F."/>
            <person name="Nierman W.C."/>
            <person name="Nijland J.G."/>
            <person name="Pronk J.T."/>
            <person name="Roubos J.A."/>
            <person name="van der Klei I.J."/>
            <person name="van Peij N.N.M.E."/>
            <person name="Veenhuis M."/>
            <person name="von Doehren H."/>
            <person name="Wagner C."/>
            <person name="Wortman J.R."/>
            <person name="Bovenberg R.A.L."/>
        </authorList>
    </citation>
    <scope>NUCLEOTIDE SEQUENCE [LARGE SCALE GENOMIC DNA]</scope>
    <source>
        <strain evidence="11">ATCC 28089 / DSM 1075 / NRRL 1951 / Wisconsin 54-1255</strain>
    </source>
</reference>
<dbReference type="OMA" id="FEQVHDN"/>
<evidence type="ECO:0000256" key="6">
    <source>
        <dbReference type="ARBA" id="ARBA00048233"/>
    </source>
</evidence>
<dbReference type="PANTHER" id="PTHR11474">
    <property type="entry name" value="TYROSINASE FAMILY MEMBER"/>
    <property type="match status" value="1"/>
</dbReference>
<dbReference type="EMBL" id="AM920437">
    <property type="protein sequence ID" value="CAP97791.1"/>
    <property type="molecule type" value="Genomic_DNA"/>
</dbReference>
<evidence type="ECO:0000256" key="2">
    <source>
        <dbReference type="ARBA" id="ARBA00011906"/>
    </source>
</evidence>
<keyword evidence="3" id="KW-0479">Metal-binding</keyword>
<proteinExistence type="inferred from homology"/>
<sequence length="552" mass="63304">MASTKFNIPLYPTWDDHVTYLFSRPFWIVDSDPEAVGRHWISQMHDYSPSAPKHLHLDLSSLESVKSNVEVIPEAKDPKMQLRIRKDILLLSEEEIQAYREKLDDILKVRSLNSPWQELGLLHAEWCLHYQEAFVFWHRAYLKYVEELIDFPIPYWNGFAAESSDPSSSNAGIPSIFLDEFYVHSSGETRKNPLKYAFSLNGTNKSGTSPYVERYQELVDGRSNPKWSEKVGMFALYHRQIANALSQKEFSLQQGHGYPWGNIPDFSENQPDSLYPTSARQYFDGLFEQVHDNYHGWIGPDMADNSYTAFDPIFLSYHANMDRIAEIYLRTGHGRRFSSNFPLRPFVDNASALAYDESREYRYTTLGDMAKPTRAMRYLYDPPKSPDFFFISEDLRSAAVSTGGMAVSMSAEKQTNGLKPETELRVYRPGHTPYVVFCGISCLQETYVIDVFVSQACDLEPVPKNGDYVGRVTRLGMGKGRGEKSGIRNPQRCQKTPITRILDATDFAEDLHQKGIIQIVTELHTGRRVDESEWRKMPGFEGKIIWLSKGVN</sequence>
<evidence type="ECO:0000256" key="7">
    <source>
        <dbReference type="ARBA" id="ARBA00048881"/>
    </source>
</evidence>
<dbReference type="OrthoDB" id="6132182at2759"/>
<evidence type="ECO:0000256" key="3">
    <source>
        <dbReference type="ARBA" id="ARBA00022723"/>
    </source>
</evidence>
<organism evidence="10 11">
    <name type="scientific">Penicillium rubens (strain ATCC 28089 / DSM 1075 / NRRL 1951 / Wisconsin 54-1255)</name>
    <name type="common">Penicillium chrysogenum</name>
    <dbReference type="NCBI Taxonomy" id="500485"/>
    <lineage>
        <taxon>Eukaryota</taxon>
        <taxon>Fungi</taxon>
        <taxon>Dikarya</taxon>
        <taxon>Ascomycota</taxon>
        <taxon>Pezizomycotina</taxon>
        <taxon>Eurotiomycetes</taxon>
        <taxon>Eurotiomycetidae</taxon>
        <taxon>Eurotiales</taxon>
        <taxon>Aspergillaceae</taxon>
        <taxon>Penicillium</taxon>
        <taxon>Penicillium chrysogenum species complex</taxon>
    </lineage>
</organism>
<dbReference type="PROSITE" id="PS00498">
    <property type="entry name" value="TYROSINASE_2"/>
    <property type="match status" value="1"/>
</dbReference>
<keyword evidence="4" id="KW-0186">Copper</keyword>
<evidence type="ECO:0000313" key="10">
    <source>
        <dbReference type="EMBL" id="CAP97791.1"/>
    </source>
</evidence>